<accession>A0A1Y4DL80</accession>
<dbReference type="EMBL" id="NFJD01000004">
    <property type="protein sequence ID" value="OUO56171.1"/>
    <property type="molecule type" value="Genomic_DNA"/>
</dbReference>
<dbReference type="RefSeq" id="WP_087288983.1">
    <property type="nucleotide sequence ID" value="NZ_NFJD01000004.1"/>
</dbReference>
<protein>
    <recommendedName>
        <fullName evidence="4">Type II secretion system protein GspG C-terminal domain-containing protein</fullName>
    </recommendedName>
</protein>
<keyword evidence="3" id="KW-1185">Reference proteome</keyword>
<dbReference type="OrthoDB" id="9812048at2"/>
<dbReference type="AlphaFoldDB" id="A0A1Y4DL80"/>
<feature type="transmembrane region" description="Helical" evidence="1">
    <location>
        <begin position="6"/>
        <end position="25"/>
    </location>
</feature>
<name>A0A1Y4DL80_9BACT</name>
<keyword evidence="1" id="KW-1133">Transmembrane helix</keyword>
<dbReference type="InterPro" id="IPR045584">
    <property type="entry name" value="Pilin-like"/>
</dbReference>
<dbReference type="InterPro" id="IPR012902">
    <property type="entry name" value="N_methyl_site"/>
</dbReference>
<comment type="caution">
    <text evidence="2">The sequence shown here is derived from an EMBL/GenBank/DDBJ whole genome shotgun (WGS) entry which is preliminary data.</text>
</comment>
<organism evidence="2 3">
    <name type="scientific">Candidatus Avelusimicrobium gallicola</name>
    <dbReference type="NCBI Taxonomy" id="2562704"/>
    <lineage>
        <taxon>Bacteria</taxon>
        <taxon>Pseudomonadati</taxon>
        <taxon>Elusimicrobiota</taxon>
        <taxon>Elusimicrobia</taxon>
        <taxon>Elusimicrobiales</taxon>
        <taxon>Elusimicrobiaceae</taxon>
        <taxon>Candidatus Avelusimicrobium</taxon>
    </lineage>
</organism>
<evidence type="ECO:0000256" key="1">
    <source>
        <dbReference type="SAM" id="Phobius"/>
    </source>
</evidence>
<evidence type="ECO:0000313" key="2">
    <source>
        <dbReference type="EMBL" id="OUO56171.1"/>
    </source>
</evidence>
<sequence length="138" mass="15365">MKKGFTVTEILITVVVFALLLGFTVPKFLMLVHKAQEGSTKHQLVKVRSAIAAYYGEHQGTYPTDDLSSLVPTYIESIPQAIIPGYTPSSHVSVGNFEQCFTKTGGWAYVNDPTDPRYGDFFVNTDKEDSYGKPWNTH</sequence>
<dbReference type="Gene3D" id="3.30.700.10">
    <property type="entry name" value="Glycoprotein, Type 4 Pilin"/>
    <property type="match status" value="1"/>
</dbReference>
<reference evidence="3" key="1">
    <citation type="submission" date="2017-04" db="EMBL/GenBank/DDBJ databases">
        <title>Function of individual gut microbiota members based on whole genome sequencing of pure cultures obtained from chicken caecum.</title>
        <authorList>
            <person name="Medvecky M."/>
            <person name="Cejkova D."/>
            <person name="Polansky O."/>
            <person name="Karasova D."/>
            <person name="Kubasova T."/>
            <person name="Cizek A."/>
            <person name="Rychlik I."/>
        </authorList>
    </citation>
    <scope>NUCLEOTIDE SEQUENCE [LARGE SCALE GENOMIC DNA]</scope>
    <source>
        <strain evidence="3">An273</strain>
    </source>
</reference>
<keyword evidence="1" id="KW-0472">Membrane</keyword>
<dbReference type="Proteomes" id="UP000196368">
    <property type="component" value="Unassembled WGS sequence"/>
</dbReference>
<gene>
    <name evidence="2" type="ORF">B5F75_06015</name>
</gene>
<evidence type="ECO:0008006" key="4">
    <source>
        <dbReference type="Google" id="ProtNLM"/>
    </source>
</evidence>
<dbReference type="SUPFAM" id="SSF54523">
    <property type="entry name" value="Pili subunits"/>
    <property type="match status" value="1"/>
</dbReference>
<dbReference type="NCBIfam" id="TIGR02532">
    <property type="entry name" value="IV_pilin_GFxxxE"/>
    <property type="match status" value="1"/>
</dbReference>
<proteinExistence type="predicted"/>
<keyword evidence="1" id="KW-0812">Transmembrane</keyword>
<evidence type="ECO:0000313" key="3">
    <source>
        <dbReference type="Proteomes" id="UP000196368"/>
    </source>
</evidence>